<feature type="region of interest" description="Disordered" evidence="8">
    <location>
        <begin position="191"/>
        <end position="246"/>
    </location>
</feature>
<dbReference type="OMA" id="RICSVGW"/>
<dbReference type="Proteomes" id="UP000039324">
    <property type="component" value="Unassembled WGS sequence"/>
</dbReference>
<dbReference type="InterPro" id="IPR014001">
    <property type="entry name" value="Helicase_ATP-bd"/>
</dbReference>
<keyword evidence="1 7" id="KW-0547">Nucleotide-binding</keyword>
<dbReference type="STRING" id="37360.A0A0G4IJA2"/>
<protein>
    <recommendedName>
        <fullName evidence="7">ATP-dependent RNA helicase</fullName>
        <ecNumber evidence="7">3.6.4.13</ecNumber>
    </recommendedName>
</protein>
<dbReference type="SMART" id="SM00487">
    <property type="entry name" value="DEXDc"/>
    <property type="match status" value="1"/>
</dbReference>
<proteinExistence type="inferred from homology"/>
<dbReference type="PROSITE" id="PS51194">
    <property type="entry name" value="HELICASE_CTER"/>
    <property type="match status" value="1"/>
</dbReference>
<keyword evidence="13" id="KW-0496">Mitochondrion</keyword>
<organism evidence="12 14">
    <name type="scientific">Plasmodiophora brassicae</name>
    <name type="common">Clubroot disease agent</name>
    <dbReference type="NCBI Taxonomy" id="37360"/>
    <lineage>
        <taxon>Eukaryota</taxon>
        <taxon>Sar</taxon>
        <taxon>Rhizaria</taxon>
        <taxon>Endomyxa</taxon>
        <taxon>Phytomyxea</taxon>
        <taxon>Plasmodiophorida</taxon>
        <taxon>Plasmodiophoridae</taxon>
        <taxon>Plasmodiophora</taxon>
    </lineage>
</organism>
<evidence type="ECO:0000256" key="4">
    <source>
        <dbReference type="ARBA" id="ARBA00022840"/>
    </source>
</evidence>
<keyword evidence="5 7" id="KW-0694">RNA-binding</keyword>
<dbReference type="GO" id="GO:0016787">
    <property type="term" value="F:hydrolase activity"/>
    <property type="evidence" value="ECO:0007669"/>
    <property type="project" value="UniProtKB-KW"/>
</dbReference>
<dbReference type="EC" id="3.6.4.13" evidence="7"/>
<dbReference type="GO" id="GO:0005524">
    <property type="term" value="F:ATP binding"/>
    <property type="evidence" value="ECO:0007669"/>
    <property type="project" value="UniProtKB-UniRule"/>
</dbReference>
<feature type="compositionally biased region" description="Acidic residues" evidence="8">
    <location>
        <begin position="196"/>
        <end position="208"/>
    </location>
</feature>
<dbReference type="PANTHER" id="PTHR24031">
    <property type="entry name" value="RNA HELICASE"/>
    <property type="match status" value="1"/>
</dbReference>
<feature type="domain" description="Helicase ATP-binding" evidence="9">
    <location>
        <begin position="47"/>
        <end position="164"/>
    </location>
</feature>
<evidence type="ECO:0000256" key="7">
    <source>
        <dbReference type="RuleBase" id="RU365068"/>
    </source>
</evidence>
<evidence type="ECO:0000256" key="6">
    <source>
        <dbReference type="PROSITE-ProRule" id="PRU00552"/>
    </source>
</evidence>
<sequence length="470" mass="51328">MLQPFSRLGLSPTLVKRICSVGWTTPTPIQEAAISAIQRRLPRTDEARWDFCRQAVVIDSMTGSGKTLAYLLPLIDVAMVSRGPSAAIVVPTDTLGQQVHDVVSTIFPGLSTIVDSEGQCSRSARTGLLIGSIHALSRLPADRIANLRCVVLDEADMIMRPPSRYEPAKKMRVKSRKRAVTVEALHRLLQTHLPGDDEFDSDDDEGEDDGKHVQEVEDDGEHVREVEDDADAGDRDLEAPIVATDDGPTTPALMPLLVAVSATVNSPLRHMLKVNDFVGHVHTVSTEPSGSGLASPYAIPPQLVHKYIDLTDVYVKGVDKVDMLAYAIQTAFTSLHDRELTLAVAPPETSVTMVAESLQRFGLRVSVVDRVNDDEFGKFRARAHTDFDVVVGSESAVRGLDLPAVRQVVLLDLPSQPSDYVHLAGRTARQGRPGTVTTLIHGRLRRESMQRLAEQLQIAVDETVLNFDAV</sequence>
<dbReference type="Pfam" id="PF00271">
    <property type="entry name" value="Helicase_C"/>
    <property type="match status" value="1"/>
</dbReference>
<geneLocation type="mitochondrion" evidence="13"/>
<dbReference type="InterPro" id="IPR014014">
    <property type="entry name" value="RNA_helicase_DEAD_Q_motif"/>
</dbReference>
<comment type="catalytic activity">
    <reaction evidence="7">
        <text>ATP + H2O = ADP + phosphate + H(+)</text>
        <dbReference type="Rhea" id="RHEA:13065"/>
        <dbReference type="ChEBI" id="CHEBI:15377"/>
        <dbReference type="ChEBI" id="CHEBI:15378"/>
        <dbReference type="ChEBI" id="CHEBI:30616"/>
        <dbReference type="ChEBI" id="CHEBI:43474"/>
        <dbReference type="ChEBI" id="CHEBI:456216"/>
        <dbReference type="EC" id="3.6.4.13"/>
    </reaction>
</comment>
<evidence type="ECO:0000259" key="11">
    <source>
        <dbReference type="PROSITE" id="PS51195"/>
    </source>
</evidence>
<evidence type="ECO:0000256" key="2">
    <source>
        <dbReference type="ARBA" id="ARBA00022801"/>
    </source>
</evidence>
<keyword evidence="4 7" id="KW-0067">ATP-binding</keyword>
<dbReference type="OrthoDB" id="10256233at2759"/>
<dbReference type="SUPFAM" id="SSF52540">
    <property type="entry name" value="P-loop containing nucleoside triphosphate hydrolases"/>
    <property type="match status" value="2"/>
</dbReference>
<evidence type="ECO:0000313" key="12">
    <source>
        <dbReference type="EMBL" id="CEO95283.1"/>
    </source>
</evidence>
<dbReference type="InterPro" id="IPR011545">
    <property type="entry name" value="DEAD/DEAH_box_helicase_dom"/>
</dbReference>
<name>A0A0G4IJA2_PLABS</name>
<dbReference type="Proteomes" id="UP000290189">
    <property type="component" value="Unassembled WGS sequence"/>
</dbReference>
<dbReference type="GO" id="GO:0003723">
    <property type="term" value="F:RNA binding"/>
    <property type="evidence" value="ECO:0007669"/>
    <property type="project" value="UniProtKB-UniRule"/>
</dbReference>
<comment type="similarity">
    <text evidence="7">Belongs to the DEAD box helicase family.</text>
</comment>
<reference evidence="12 14" key="1">
    <citation type="submission" date="2015-02" db="EMBL/GenBank/DDBJ databases">
        <authorList>
            <person name="Chooi Y.-H."/>
        </authorList>
    </citation>
    <scope>NUCLEOTIDE SEQUENCE [LARGE SCALE GENOMIC DNA]</scope>
    <source>
        <strain evidence="12">E3</strain>
    </source>
</reference>
<dbReference type="InterPro" id="IPR027417">
    <property type="entry name" value="P-loop_NTPase"/>
</dbReference>
<feature type="short sequence motif" description="Q motif" evidence="6">
    <location>
        <begin position="3"/>
        <end position="31"/>
    </location>
</feature>
<gene>
    <name evidence="12" type="ORF">PBRA_004049</name>
    <name evidence="13" type="ORF">PLBR_LOCUS3485</name>
</gene>
<dbReference type="AlphaFoldDB" id="A0A0G4IJA2"/>
<dbReference type="EMBL" id="OVEO01000005">
    <property type="protein sequence ID" value="SPQ96270.1"/>
    <property type="molecule type" value="Genomic_DNA"/>
</dbReference>
<evidence type="ECO:0000313" key="15">
    <source>
        <dbReference type="Proteomes" id="UP000290189"/>
    </source>
</evidence>
<accession>A0A0G4IJA2</accession>
<dbReference type="SMART" id="SM00490">
    <property type="entry name" value="HELICc"/>
    <property type="match status" value="1"/>
</dbReference>
<dbReference type="InterPro" id="IPR001650">
    <property type="entry name" value="Helicase_C-like"/>
</dbReference>
<keyword evidence="2 7" id="KW-0378">Hydrolase</keyword>
<evidence type="ECO:0000313" key="14">
    <source>
        <dbReference type="Proteomes" id="UP000039324"/>
    </source>
</evidence>
<evidence type="ECO:0000256" key="3">
    <source>
        <dbReference type="ARBA" id="ARBA00022806"/>
    </source>
</evidence>
<dbReference type="GO" id="GO:0003724">
    <property type="term" value="F:RNA helicase activity"/>
    <property type="evidence" value="ECO:0007669"/>
    <property type="project" value="UniProtKB-EC"/>
</dbReference>
<dbReference type="PROSITE" id="PS51195">
    <property type="entry name" value="Q_MOTIF"/>
    <property type="match status" value="1"/>
</dbReference>
<evidence type="ECO:0000256" key="1">
    <source>
        <dbReference type="ARBA" id="ARBA00022741"/>
    </source>
</evidence>
<evidence type="ECO:0000256" key="8">
    <source>
        <dbReference type="SAM" id="MobiDB-lite"/>
    </source>
</evidence>
<feature type="domain" description="DEAD-box RNA helicase Q" evidence="11">
    <location>
        <begin position="3"/>
        <end position="31"/>
    </location>
</feature>
<reference evidence="13 15" key="2">
    <citation type="submission" date="2018-03" db="EMBL/GenBank/DDBJ databases">
        <authorList>
            <person name="Fogelqvist J."/>
        </authorList>
    </citation>
    <scope>NUCLEOTIDE SEQUENCE [LARGE SCALE GENOMIC DNA]</scope>
</reference>
<evidence type="ECO:0000256" key="5">
    <source>
        <dbReference type="ARBA" id="ARBA00022884"/>
    </source>
</evidence>
<feature type="compositionally biased region" description="Basic and acidic residues" evidence="8">
    <location>
        <begin position="209"/>
        <end position="225"/>
    </location>
</feature>
<evidence type="ECO:0000313" key="13">
    <source>
        <dbReference type="EMBL" id="SPQ96270.1"/>
    </source>
</evidence>
<dbReference type="Gene3D" id="3.40.50.300">
    <property type="entry name" value="P-loop containing nucleotide triphosphate hydrolases"/>
    <property type="match status" value="2"/>
</dbReference>
<evidence type="ECO:0000259" key="10">
    <source>
        <dbReference type="PROSITE" id="PS51194"/>
    </source>
</evidence>
<dbReference type="EMBL" id="CDSF01000013">
    <property type="protein sequence ID" value="CEO95283.1"/>
    <property type="molecule type" value="Genomic_DNA"/>
</dbReference>
<evidence type="ECO:0000259" key="9">
    <source>
        <dbReference type="PROSITE" id="PS51192"/>
    </source>
</evidence>
<comment type="function">
    <text evidence="7">RNA helicase.</text>
</comment>
<dbReference type="Pfam" id="PF00270">
    <property type="entry name" value="DEAD"/>
    <property type="match status" value="1"/>
</dbReference>
<keyword evidence="14" id="KW-1185">Reference proteome</keyword>
<dbReference type="PROSITE" id="PS51192">
    <property type="entry name" value="HELICASE_ATP_BIND_1"/>
    <property type="match status" value="1"/>
</dbReference>
<keyword evidence="3 7" id="KW-0347">Helicase</keyword>
<feature type="domain" description="Helicase C-terminal" evidence="10">
    <location>
        <begin position="302"/>
        <end position="470"/>
    </location>
</feature>
<comment type="domain">
    <text evidence="7">The Q motif is unique to and characteristic of the DEAD box family of RNA helicases and controls ATP binding and hydrolysis.</text>
</comment>